<comment type="similarity">
    <text evidence="1">Belongs to the peptidase S51 family.</text>
</comment>
<dbReference type="NCBIfam" id="NF003642">
    <property type="entry name" value="PRK05282.1"/>
    <property type="match status" value="1"/>
</dbReference>
<dbReference type="CDD" id="cd03146">
    <property type="entry name" value="GAT1_Peptidase_E"/>
    <property type="match status" value="1"/>
</dbReference>
<accession>A0ABQ1SML8</accession>
<reference evidence="6" key="1">
    <citation type="journal article" date="2019" name="Int. J. Syst. Evol. Microbiol.">
        <title>The Global Catalogue of Microorganisms (GCM) 10K type strain sequencing project: providing services to taxonomists for standard genome sequencing and annotation.</title>
        <authorList>
            <consortium name="The Broad Institute Genomics Platform"/>
            <consortium name="The Broad Institute Genome Sequencing Center for Infectious Disease"/>
            <person name="Wu L."/>
            <person name="Ma J."/>
        </authorList>
    </citation>
    <scope>NUCLEOTIDE SEQUENCE [LARGE SCALE GENOMIC DNA]</scope>
    <source>
        <strain evidence="6">CGMCC 1.12931</strain>
    </source>
</reference>
<evidence type="ECO:0000313" key="6">
    <source>
        <dbReference type="Proteomes" id="UP000599179"/>
    </source>
</evidence>
<sequence length="271" mass="30663">MMLNVFKRYNNIYKISEVYNTKQQLIKRVKMTNTSNYKCLLASTSTLHQGKYLEYLLPELVNLFKNIDEVLFVPFARPSGISHDAYTQKANEAFSKIGKKCVGLHQFNQPIEAIKNAKAIFTGGGNSFVLLNQLYKFDLLDALKQKISNGTPYLGTSAGSNICGLSIKTTNDMPIVYPPSFDALGIVPFLINPHYLDPIANDKHMGETRETRIKEFMTYNKEMVLGLREGSWLHLENSKILLKGNLSARLFHKQSIKEIDSGFDLNSVKLN</sequence>
<dbReference type="PANTHER" id="PTHR20842:SF0">
    <property type="entry name" value="ALPHA-ASPARTYL DIPEPTIDASE"/>
    <property type="match status" value="1"/>
</dbReference>
<dbReference type="InterPro" id="IPR005320">
    <property type="entry name" value="Peptidase_S51"/>
</dbReference>
<dbReference type="Pfam" id="PF03575">
    <property type="entry name" value="Peptidase_S51"/>
    <property type="match status" value="1"/>
</dbReference>
<evidence type="ECO:0000313" key="5">
    <source>
        <dbReference type="EMBL" id="GGE43494.1"/>
    </source>
</evidence>
<evidence type="ECO:0000256" key="1">
    <source>
        <dbReference type="ARBA" id="ARBA00006534"/>
    </source>
</evidence>
<organism evidence="5 6">
    <name type="scientific">Psychroflexus planctonicus</name>
    <dbReference type="NCBI Taxonomy" id="1526575"/>
    <lineage>
        <taxon>Bacteria</taxon>
        <taxon>Pseudomonadati</taxon>
        <taxon>Bacteroidota</taxon>
        <taxon>Flavobacteriia</taxon>
        <taxon>Flavobacteriales</taxon>
        <taxon>Flavobacteriaceae</taxon>
        <taxon>Psychroflexus</taxon>
    </lineage>
</organism>
<dbReference type="SUPFAM" id="SSF52317">
    <property type="entry name" value="Class I glutamine amidotransferase-like"/>
    <property type="match status" value="1"/>
</dbReference>
<dbReference type="InterPro" id="IPR029062">
    <property type="entry name" value="Class_I_gatase-like"/>
</dbReference>
<dbReference type="Proteomes" id="UP000599179">
    <property type="component" value="Unassembled WGS sequence"/>
</dbReference>
<evidence type="ECO:0000256" key="2">
    <source>
        <dbReference type="ARBA" id="ARBA00022670"/>
    </source>
</evidence>
<protein>
    <submittedName>
        <fullName evidence="5">Dipeptidase E</fullName>
    </submittedName>
</protein>
<keyword evidence="3" id="KW-0378">Hydrolase</keyword>
<dbReference type="PANTHER" id="PTHR20842">
    <property type="entry name" value="PROTEASE S51 ALPHA-ASPARTYL DIPEPTIDASE"/>
    <property type="match status" value="1"/>
</dbReference>
<keyword evidence="6" id="KW-1185">Reference proteome</keyword>
<proteinExistence type="inferred from homology"/>
<dbReference type="EMBL" id="BMGM01000012">
    <property type="protein sequence ID" value="GGE43494.1"/>
    <property type="molecule type" value="Genomic_DNA"/>
</dbReference>
<name>A0ABQ1SML8_9FLAO</name>
<keyword evidence="4" id="KW-0720">Serine protease</keyword>
<comment type="caution">
    <text evidence="5">The sequence shown here is derived from an EMBL/GenBank/DDBJ whole genome shotgun (WGS) entry which is preliminary data.</text>
</comment>
<gene>
    <name evidence="5" type="primary">pepE</name>
    <name evidence="5" type="ORF">GCM10010832_24330</name>
</gene>
<keyword evidence="2" id="KW-0645">Protease</keyword>
<evidence type="ECO:0000256" key="4">
    <source>
        <dbReference type="ARBA" id="ARBA00022825"/>
    </source>
</evidence>
<dbReference type="Gene3D" id="3.40.50.880">
    <property type="match status" value="1"/>
</dbReference>
<evidence type="ECO:0000256" key="3">
    <source>
        <dbReference type="ARBA" id="ARBA00022801"/>
    </source>
</evidence>